<reference evidence="10" key="1">
    <citation type="submission" date="2015-06" db="UniProtKB">
        <authorList>
            <consortium name="EnsemblPlants"/>
        </authorList>
    </citation>
    <scope>IDENTIFICATION</scope>
</reference>
<keyword evidence="3" id="KW-0862">Zinc</keyword>
<dbReference type="PANTHER" id="PTHR31089">
    <property type="entry name" value="CYCLIC DOF FACTOR 2"/>
    <property type="match status" value="1"/>
</dbReference>
<feature type="region of interest" description="Disordered" evidence="9">
    <location>
        <begin position="455"/>
        <end position="474"/>
    </location>
</feature>
<feature type="compositionally biased region" description="Basic and acidic residues" evidence="9">
    <location>
        <begin position="542"/>
        <end position="557"/>
    </location>
</feature>
<feature type="region of interest" description="Disordered" evidence="9">
    <location>
        <begin position="583"/>
        <end position="610"/>
    </location>
</feature>
<dbReference type="InterPro" id="IPR003851">
    <property type="entry name" value="Znf_Dof"/>
</dbReference>
<dbReference type="Pfam" id="PF02701">
    <property type="entry name" value="Zn_ribbon_Dof"/>
    <property type="match status" value="1"/>
</dbReference>
<evidence type="ECO:0000256" key="9">
    <source>
        <dbReference type="SAM" id="MobiDB-lite"/>
    </source>
</evidence>
<dbReference type="ExpressionAtlas" id="M8B5R4">
    <property type="expression patterns" value="baseline"/>
</dbReference>
<evidence type="ECO:0000256" key="1">
    <source>
        <dbReference type="ARBA" id="ARBA00022723"/>
    </source>
</evidence>
<accession>M8B5R4</accession>
<keyword evidence="4" id="KW-0805">Transcription regulation</keyword>
<dbReference type="EnsemblPlants" id="EMT08945">
    <property type="protein sequence ID" value="EMT08945"/>
    <property type="gene ID" value="F775_08897"/>
</dbReference>
<dbReference type="GO" id="GO:0005634">
    <property type="term" value="C:nucleus"/>
    <property type="evidence" value="ECO:0007669"/>
    <property type="project" value="UniProtKB-SubCell"/>
</dbReference>
<sequence length="630" mass="68204">MRWRLWAPPYLPEGRRIYPFPTALCVPGETLGLVRAAVASSSHSFLKVMPVAIAEAAAARDRSLPGPRVGSRMSDQMDSGIKLFGRVIPLVPDAAPGPPEAEATAGSEHPPPPPPASEAEPEADNNKEMAYHMLPTYRWLSEDTTELEQHKEMEDKGDSEMKVDAPEEKEDSATKGDEPRERKDNEMEVDAPQAKENAETASSSTLDHKKDDQAQISNTEEKAASDPKEGNEKKSNDESGQDKVLKKPDKIIPCPRCNSMDTKFCYYNNYNVNQPRHFCKNCQRYWTAGGSMRNVPVGAGRRKSKNSALHYRQLLMAPDCLLGSRVDISNTVNPEVLASLPSIPTQSASRSETVLKFGPEVPLCESMVSVLNIEEQNVTNAGSVPRDETREDNSCASSTTSNNGLPANAVLPGQNGAPAYCNGVGPVPQYYLGAPFMYPWSMGWNNLPVMVPGGSMPESASPSESCSTSSAPWMNSPMMPGSRLPAPPFPYPLVPPALWGCLPSWPAAAWNTPWVGTNGCISPSGSSNSSCSGNGSPTLGKHSRDPNPQKDDKEEKSLWVPKTLRIDDPDEAAKSSIWATLGIKPGDPGVFKPFQFKGESKGQPADARPARALQANPAAFSRLQSFQESS</sequence>
<keyword evidence="7 8" id="KW-0539">Nucleus</keyword>
<dbReference type="AlphaFoldDB" id="M8B5R4"/>
<keyword evidence="2 8" id="KW-0863">Zinc-finger</keyword>
<dbReference type="GO" id="GO:0008270">
    <property type="term" value="F:zinc ion binding"/>
    <property type="evidence" value="ECO:0007669"/>
    <property type="project" value="UniProtKB-KW"/>
</dbReference>
<name>M8B5R4_AEGTA</name>
<feature type="region of interest" description="Disordered" evidence="9">
    <location>
        <begin position="146"/>
        <end position="250"/>
    </location>
</feature>
<protein>
    <submittedName>
        <fullName evidence="10">Dof zinc finger protein</fullName>
    </submittedName>
</protein>
<evidence type="ECO:0000313" key="10">
    <source>
        <dbReference type="EnsemblPlants" id="EMT08945"/>
    </source>
</evidence>
<proteinExistence type="predicted"/>
<organism evidence="10">
    <name type="scientific">Aegilops tauschii</name>
    <name type="common">Tausch's goatgrass</name>
    <name type="synonym">Aegilops squarrosa</name>
    <dbReference type="NCBI Taxonomy" id="37682"/>
    <lineage>
        <taxon>Eukaryota</taxon>
        <taxon>Viridiplantae</taxon>
        <taxon>Streptophyta</taxon>
        <taxon>Embryophyta</taxon>
        <taxon>Tracheophyta</taxon>
        <taxon>Spermatophyta</taxon>
        <taxon>Magnoliopsida</taxon>
        <taxon>Liliopsida</taxon>
        <taxon>Poales</taxon>
        <taxon>Poaceae</taxon>
        <taxon>BOP clade</taxon>
        <taxon>Pooideae</taxon>
        <taxon>Triticodae</taxon>
        <taxon>Triticeae</taxon>
        <taxon>Triticinae</taxon>
        <taxon>Aegilops</taxon>
    </lineage>
</organism>
<feature type="compositionally biased region" description="Basic and acidic residues" evidence="9">
    <location>
        <begin position="147"/>
        <end position="186"/>
    </location>
</feature>
<feature type="compositionally biased region" description="Low complexity" evidence="9">
    <location>
        <begin position="523"/>
        <end position="537"/>
    </location>
</feature>
<evidence type="ECO:0000256" key="6">
    <source>
        <dbReference type="ARBA" id="ARBA00023163"/>
    </source>
</evidence>
<evidence type="ECO:0000256" key="8">
    <source>
        <dbReference type="PROSITE-ProRule" id="PRU00071"/>
    </source>
</evidence>
<evidence type="ECO:0000256" key="3">
    <source>
        <dbReference type="ARBA" id="ARBA00022833"/>
    </source>
</evidence>
<keyword evidence="5 8" id="KW-0238">DNA-binding</keyword>
<dbReference type="PROSITE" id="PS50884">
    <property type="entry name" value="ZF_DOF_2"/>
    <property type="match status" value="1"/>
</dbReference>
<feature type="region of interest" description="Disordered" evidence="9">
    <location>
        <begin position="381"/>
        <end position="407"/>
    </location>
</feature>
<keyword evidence="1" id="KW-0479">Metal-binding</keyword>
<dbReference type="PROSITE" id="PS01361">
    <property type="entry name" value="ZF_DOF_1"/>
    <property type="match status" value="1"/>
</dbReference>
<comment type="subcellular location">
    <subcellularLocation>
        <location evidence="8">Nucleus</location>
    </subcellularLocation>
</comment>
<feature type="compositionally biased region" description="Polar residues" evidence="9">
    <location>
        <begin position="394"/>
        <end position="405"/>
    </location>
</feature>
<dbReference type="InterPro" id="IPR045174">
    <property type="entry name" value="Dof"/>
</dbReference>
<evidence type="ECO:0000256" key="2">
    <source>
        <dbReference type="ARBA" id="ARBA00022771"/>
    </source>
</evidence>
<evidence type="ECO:0000256" key="5">
    <source>
        <dbReference type="ARBA" id="ARBA00023125"/>
    </source>
</evidence>
<feature type="compositionally biased region" description="Basic and acidic residues" evidence="9">
    <location>
        <begin position="206"/>
        <end position="250"/>
    </location>
</feature>
<keyword evidence="6" id="KW-0804">Transcription</keyword>
<evidence type="ECO:0000256" key="7">
    <source>
        <dbReference type="ARBA" id="ARBA00023242"/>
    </source>
</evidence>
<dbReference type="GO" id="GO:0003677">
    <property type="term" value="F:DNA binding"/>
    <property type="evidence" value="ECO:0007669"/>
    <property type="project" value="UniProtKB-UniRule"/>
</dbReference>
<dbReference type="GO" id="GO:0003700">
    <property type="term" value="F:DNA-binding transcription factor activity"/>
    <property type="evidence" value="ECO:0007669"/>
    <property type="project" value="InterPro"/>
</dbReference>
<feature type="compositionally biased region" description="Low complexity" evidence="9">
    <location>
        <begin position="455"/>
        <end position="472"/>
    </location>
</feature>
<feature type="region of interest" description="Disordered" evidence="9">
    <location>
        <begin position="90"/>
        <end position="123"/>
    </location>
</feature>
<evidence type="ECO:0000256" key="4">
    <source>
        <dbReference type="ARBA" id="ARBA00023015"/>
    </source>
</evidence>
<dbReference type="PANTHER" id="PTHR31089:SF75">
    <property type="entry name" value="CYCLIC DOF FACTOR 2"/>
    <property type="match status" value="1"/>
</dbReference>
<feature type="region of interest" description="Disordered" evidence="9">
    <location>
        <begin position="523"/>
        <end position="565"/>
    </location>
</feature>